<organism evidence="1 2">
    <name type="scientific">Acrobeloides nanus</name>
    <dbReference type="NCBI Taxonomy" id="290746"/>
    <lineage>
        <taxon>Eukaryota</taxon>
        <taxon>Metazoa</taxon>
        <taxon>Ecdysozoa</taxon>
        <taxon>Nematoda</taxon>
        <taxon>Chromadorea</taxon>
        <taxon>Rhabditida</taxon>
        <taxon>Tylenchina</taxon>
        <taxon>Cephalobomorpha</taxon>
        <taxon>Cephaloboidea</taxon>
        <taxon>Cephalobidae</taxon>
        <taxon>Acrobeloides</taxon>
    </lineage>
</organism>
<keyword evidence="1" id="KW-1185">Reference proteome</keyword>
<sequence length="136" mass="15120">MSEPNVSVPAADIRSYTDEEPIGEEALVNFFSNNCRFSAERANEFAHAFFNLNTDKSFLKQLLHGLQESKANGDIYLQKIVPKATLTEVIRLIIALNSLFSIPISNISAVTGKVIFSASITKESIKVINRLMRMKA</sequence>
<accession>A0A914CP35</accession>
<name>A0A914CP35_9BILA</name>
<proteinExistence type="predicted"/>
<evidence type="ECO:0000313" key="2">
    <source>
        <dbReference type="WBParaSite" id="ACRNAN_scaffold12907.g15203.t1"/>
    </source>
</evidence>
<evidence type="ECO:0000313" key="1">
    <source>
        <dbReference type="Proteomes" id="UP000887540"/>
    </source>
</evidence>
<dbReference type="AlphaFoldDB" id="A0A914CP35"/>
<reference evidence="2" key="1">
    <citation type="submission" date="2022-11" db="UniProtKB">
        <authorList>
            <consortium name="WormBaseParasite"/>
        </authorList>
    </citation>
    <scope>IDENTIFICATION</scope>
</reference>
<dbReference type="WBParaSite" id="ACRNAN_scaffold12907.g15203.t1">
    <property type="protein sequence ID" value="ACRNAN_scaffold12907.g15203.t1"/>
    <property type="gene ID" value="ACRNAN_scaffold12907.g15203"/>
</dbReference>
<dbReference type="Proteomes" id="UP000887540">
    <property type="component" value="Unplaced"/>
</dbReference>
<protein>
    <submittedName>
        <fullName evidence="2">Uncharacterized protein</fullName>
    </submittedName>
</protein>